<accession>A0A1Y6CHP9</accession>
<evidence type="ECO:0000256" key="5">
    <source>
        <dbReference type="ARBA" id="ARBA00023157"/>
    </source>
</evidence>
<dbReference type="RefSeq" id="WP_132323553.1">
    <property type="nucleotide sequence ID" value="NZ_FWZT01000023.1"/>
</dbReference>
<dbReference type="EMBL" id="FWZT01000023">
    <property type="protein sequence ID" value="SMF66183.1"/>
    <property type="molecule type" value="Genomic_DNA"/>
</dbReference>
<keyword evidence="5" id="KW-1015">Disulfide bond</keyword>
<dbReference type="GO" id="GO:0005737">
    <property type="term" value="C:cytoplasm"/>
    <property type="evidence" value="ECO:0007669"/>
    <property type="project" value="InterPro"/>
</dbReference>
<comment type="similarity">
    <text evidence="1 7">Belongs to the class-II pyridine nucleotide-disulfide oxidoreductase family.</text>
</comment>
<dbReference type="SUPFAM" id="SSF51905">
    <property type="entry name" value="FAD/NAD(P)-binding domain"/>
    <property type="match status" value="1"/>
</dbReference>
<dbReference type="PRINTS" id="PR00368">
    <property type="entry name" value="FADPNR"/>
</dbReference>
<dbReference type="AlphaFoldDB" id="A0A1Y6CHP9"/>
<gene>
    <name evidence="10" type="ORF">SAMN06296036_12311</name>
</gene>
<comment type="cofactor">
    <cofactor evidence="8">
        <name>FAD</name>
        <dbReference type="ChEBI" id="CHEBI:57692"/>
    </cofactor>
    <text evidence="8">Binds 1 FAD per subunit.</text>
</comment>
<feature type="domain" description="FAD/NAD(P)-binding" evidence="9">
    <location>
        <begin position="6"/>
        <end position="294"/>
    </location>
</feature>
<evidence type="ECO:0000256" key="6">
    <source>
        <dbReference type="ARBA" id="ARBA00023284"/>
    </source>
</evidence>
<keyword evidence="8" id="KW-0521">NADP</keyword>
<dbReference type="InterPro" id="IPR008255">
    <property type="entry name" value="Pyr_nucl-diS_OxRdtase_2_AS"/>
</dbReference>
<dbReference type="GO" id="GO:0019430">
    <property type="term" value="P:removal of superoxide radicals"/>
    <property type="evidence" value="ECO:0007669"/>
    <property type="project" value="UniProtKB-UniRule"/>
</dbReference>
<dbReference type="Proteomes" id="UP000192907">
    <property type="component" value="Unassembled WGS sequence"/>
</dbReference>
<keyword evidence="2 7" id="KW-0285">Flavoprotein</keyword>
<proteinExistence type="inferred from homology"/>
<name>A0A1Y6CHP9_9BACT</name>
<evidence type="ECO:0000256" key="7">
    <source>
        <dbReference type="RuleBase" id="RU003880"/>
    </source>
</evidence>
<protein>
    <recommendedName>
        <fullName evidence="7">Thioredoxin reductase</fullName>
        <ecNumber evidence="7">1.8.1.9</ecNumber>
    </recommendedName>
</protein>
<dbReference type="InterPro" id="IPR036188">
    <property type="entry name" value="FAD/NAD-bd_sf"/>
</dbReference>
<evidence type="ECO:0000313" key="10">
    <source>
        <dbReference type="EMBL" id="SMF66183.1"/>
    </source>
</evidence>
<dbReference type="Gene3D" id="3.50.50.60">
    <property type="entry name" value="FAD/NAD(P)-binding domain"/>
    <property type="match status" value="2"/>
</dbReference>
<dbReference type="InterPro" id="IPR050097">
    <property type="entry name" value="Ferredoxin-NADP_redctase_2"/>
</dbReference>
<evidence type="ECO:0000256" key="8">
    <source>
        <dbReference type="RuleBase" id="RU003881"/>
    </source>
</evidence>
<comment type="catalytic activity">
    <reaction evidence="7">
        <text>[thioredoxin]-dithiol + NADP(+) = [thioredoxin]-disulfide + NADPH + H(+)</text>
        <dbReference type="Rhea" id="RHEA:20345"/>
        <dbReference type="Rhea" id="RHEA-COMP:10698"/>
        <dbReference type="Rhea" id="RHEA-COMP:10700"/>
        <dbReference type="ChEBI" id="CHEBI:15378"/>
        <dbReference type="ChEBI" id="CHEBI:29950"/>
        <dbReference type="ChEBI" id="CHEBI:50058"/>
        <dbReference type="ChEBI" id="CHEBI:57783"/>
        <dbReference type="ChEBI" id="CHEBI:58349"/>
        <dbReference type="EC" id="1.8.1.9"/>
    </reaction>
</comment>
<keyword evidence="4 7" id="KW-0560">Oxidoreductase</keyword>
<keyword evidence="3 7" id="KW-0274">FAD</keyword>
<dbReference type="Pfam" id="PF07992">
    <property type="entry name" value="Pyr_redox_2"/>
    <property type="match status" value="1"/>
</dbReference>
<dbReference type="GO" id="GO:0004791">
    <property type="term" value="F:thioredoxin-disulfide reductase (NADPH) activity"/>
    <property type="evidence" value="ECO:0007669"/>
    <property type="project" value="UniProtKB-UniRule"/>
</dbReference>
<keyword evidence="6 7" id="KW-0676">Redox-active center</keyword>
<organism evidence="10 11">
    <name type="scientific">Pseudobacteriovorax antillogorgiicola</name>
    <dbReference type="NCBI Taxonomy" id="1513793"/>
    <lineage>
        <taxon>Bacteria</taxon>
        <taxon>Pseudomonadati</taxon>
        <taxon>Bdellovibrionota</taxon>
        <taxon>Oligoflexia</taxon>
        <taxon>Oligoflexales</taxon>
        <taxon>Pseudobacteriovoracaceae</taxon>
        <taxon>Pseudobacteriovorax</taxon>
    </lineage>
</organism>
<dbReference type="EC" id="1.8.1.9" evidence="7"/>
<dbReference type="PANTHER" id="PTHR48105">
    <property type="entry name" value="THIOREDOXIN REDUCTASE 1-RELATED-RELATED"/>
    <property type="match status" value="1"/>
</dbReference>
<evidence type="ECO:0000256" key="2">
    <source>
        <dbReference type="ARBA" id="ARBA00022630"/>
    </source>
</evidence>
<reference evidence="11" key="1">
    <citation type="submission" date="2017-04" db="EMBL/GenBank/DDBJ databases">
        <authorList>
            <person name="Varghese N."/>
            <person name="Submissions S."/>
        </authorList>
    </citation>
    <scope>NUCLEOTIDE SEQUENCE [LARGE SCALE GENOMIC DNA]</scope>
    <source>
        <strain evidence="11">RKEM611</strain>
    </source>
</reference>
<dbReference type="InterPro" id="IPR005982">
    <property type="entry name" value="Thioredox_Rdtase"/>
</dbReference>
<dbReference type="PROSITE" id="PS00573">
    <property type="entry name" value="PYRIDINE_REDOX_2"/>
    <property type="match status" value="1"/>
</dbReference>
<evidence type="ECO:0000256" key="3">
    <source>
        <dbReference type="ARBA" id="ARBA00022827"/>
    </source>
</evidence>
<dbReference type="InterPro" id="IPR023753">
    <property type="entry name" value="FAD/NAD-binding_dom"/>
</dbReference>
<evidence type="ECO:0000256" key="1">
    <source>
        <dbReference type="ARBA" id="ARBA00009333"/>
    </source>
</evidence>
<evidence type="ECO:0000313" key="11">
    <source>
        <dbReference type="Proteomes" id="UP000192907"/>
    </source>
</evidence>
<comment type="subunit">
    <text evidence="7">Homodimer.</text>
</comment>
<sequence>MSQEIHDVVIVGTGPAGLTAAIYAARANLKPVIYAGIQHGGQLTITTDVENFPGFENGIMGPKLMQDMTAQAERFGTKIIYDSITRVELDGPVKKLWAGDDEIHAKSVIICTGATARTLGLEGEAQLMGRGLSTCATCDGFFYRNKKVAVVGGGDSAMEEATYLAKLCSEVILIHRRDVFRASPIMLKKAQNDPKITFKVPYETLETLSDDSGLTGVRIKHAETGETEDIELDGLFYAIGHNPNSELFSDYVDVDDHGYIVVKDFTKTKTPGVFAAGDIADPNFKQAITAAGMGCQAAIQAQHYVEALDA</sequence>
<keyword evidence="11" id="KW-1185">Reference proteome</keyword>
<dbReference type="NCBIfam" id="TIGR01292">
    <property type="entry name" value="TRX_reduct"/>
    <property type="match status" value="1"/>
</dbReference>
<dbReference type="OrthoDB" id="5289167at2"/>
<evidence type="ECO:0000256" key="4">
    <source>
        <dbReference type="ARBA" id="ARBA00023002"/>
    </source>
</evidence>
<dbReference type="PRINTS" id="PR00469">
    <property type="entry name" value="PNDRDTASEII"/>
</dbReference>
<dbReference type="STRING" id="1513793.SAMN06296036_12311"/>
<evidence type="ECO:0000259" key="9">
    <source>
        <dbReference type="Pfam" id="PF07992"/>
    </source>
</evidence>